<organism evidence="1">
    <name type="scientific">Thermogemmatispora argillosa</name>
    <dbReference type="NCBI Taxonomy" id="2045280"/>
    <lineage>
        <taxon>Bacteria</taxon>
        <taxon>Bacillati</taxon>
        <taxon>Chloroflexota</taxon>
        <taxon>Ktedonobacteria</taxon>
        <taxon>Thermogemmatisporales</taxon>
        <taxon>Thermogemmatisporaceae</taxon>
        <taxon>Thermogemmatispora</taxon>
    </lineage>
</organism>
<name>A0A455T4I8_9CHLR</name>
<dbReference type="EMBL" id="AP019377">
    <property type="protein sequence ID" value="BBH93395.1"/>
    <property type="molecule type" value="Genomic_DNA"/>
</dbReference>
<dbReference type="AlphaFoldDB" id="A0A455T4I8"/>
<gene>
    <name evidence="1" type="ORF">KTA_15940</name>
</gene>
<protein>
    <submittedName>
        <fullName evidence="1">Uncharacterized protein</fullName>
    </submittedName>
</protein>
<proteinExistence type="predicted"/>
<reference evidence="1" key="1">
    <citation type="submission" date="2018-12" db="EMBL/GenBank/DDBJ databases">
        <title>Novel natural products biosynthetic potential of the class Ktedonobacteria.</title>
        <authorList>
            <person name="Zheng Y."/>
            <person name="Saitou A."/>
            <person name="Wang C.M."/>
            <person name="Toyoda A."/>
            <person name="Minakuchi Y."/>
            <person name="Sekiguchi Y."/>
            <person name="Ueda K."/>
            <person name="Takano H."/>
            <person name="Sakai Y."/>
            <person name="Yokota A."/>
            <person name="Yabe S."/>
        </authorList>
    </citation>
    <scope>NUCLEOTIDE SEQUENCE</scope>
    <source>
        <strain evidence="1">A3-2</strain>
    </source>
</reference>
<evidence type="ECO:0000313" key="1">
    <source>
        <dbReference type="EMBL" id="BBH93395.1"/>
    </source>
</evidence>
<accession>A0A455T4I8</accession>
<sequence>MAEQQPGVDEPLDMLGRKQSIGGASLEVAGADAKGDLEADRGGFENLKIEGDVEQRELDRTLCQVRELFPGEEGISMAEVVAQGVGMEPVVIRFAKAESDAVRVPEAQEVREELAPAASLARDDQATGAVIVFHTNEPPDKGCL</sequence>